<organism evidence="2">
    <name type="scientific">Rhizophora mucronata</name>
    <name type="common">Asiatic mangrove</name>
    <dbReference type="NCBI Taxonomy" id="61149"/>
    <lineage>
        <taxon>Eukaryota</taxon>
        <taxon>Viridiplantae</taxon>
        <taxon>Streptophyta</taxon>
        <taxon>Embryophyta</taxon>
        <taxon>Tracheophyta</taxon>
        <taxon>Spermatophyta</taxon>
        <taxon>Magnoliopsida</taxon>
        <taxon>eudicotyledons</taxon>
        <taxon>Gunneridae</taxon>
        <taxon>Pentapetalae</taxon>
        <taxon>rosids</taxon>
        <taxon>fabids</taxon>
        <taxon>Malpighiales</taxon>
        <taxon>Rhizophoraceae</taxon>
        <taxon>Rhizophora</taxon>
    </lineage>
</organism>
<sequence length="72" mass="8140">MSPWHNISVTLRLTFALVAGMHNQMTWYISSVSLILSFSAIADSLLFIGIPYEHLILHCLSSLFILVQKMMS</sequence>
<name>A0A2P2PIY5_RHIMU</name>
<reference evidence="2" key="1">
    <citation type="submission" date="2018-02" db="EMBL/GenBank/DDBJ databases">
        <title>Rhizophora mucronata_Transcriptome.</title>
        <authorList>
            <person name="Meera S.P."/>
            <person name="Sreeshan A."/>
            <person name="Augustine A."/>
        </authorList>
    </citation>
    <scope>NUCLEOTIDE SEQUENCE</scope>
    <source>
        <tissue evidence="2">Leaf</tissue>
    </source>
</reference>
<keyword evidence="1" id="KW-0472">Membrane</keyword>
<accession>A0A2P2PIY5</accession>
<dbReference type="AlphaFoldDB" id="A0A2P2PIY5"/>
<keyword evidence="1" id="KW-0812">Transmembrane</keyword>
<proteinExistence type="predicted"/>
<evidence type="ECO:0000256" key="1">
    <source>
        <dbReference type="SAM" id="Phobius"/>
    </source>
</evidence>
<protein>
    <submittedName>
        <fullName evidence="2">Uncharacterized protein</fullName>
    </submittedName>
</protein>
<feature type="transmembrane region" description="Helical" evidence="1">
    <location>
        <begin position="55"/>
        <end position="71"/>
    </location>
</feature>
<keyword evidence="1" id="KW-1133">Transmembrane helix</keyword>
<dbReference type="EMBL" id="GGEC01074209">
    <property type="protein sequence ID" value="MBX54693.1"/>
    <property type="molecule type" value="Transcribed_RNA"/>
</dbReference>
<evidence type="ECO:0000313" key="2">
    <source>
        <dbReference type="EMBL" id="MBX54693.1"/>
    </source>
</evidence>